<dbReference type="GO" id="GO:0006006">
    <property type="term" value="P:glucose metabolic process"/>
    <property type="evidence" value="ECO:0007669"/>
    <property type="project" value="InterPro"/>
</dbReference>
<dbReference type="NCBIfam" id="TIGR01534">
    <property type="entry name" value="GAPDH-I"/>
    <property type="match status" value="1"/>
</dbReference>
<dbReference type="STRING" id="1802207.A3D44_02450"/>
<dbReference type="InterPro" id="IPR036291">
    <property type="entry name" value="NAD(P)-bd_dom_sf"/>
</dbReference>
<feature type="domain" description="Glyceraldehyde 3-phosphate dehydrogenase NAD(P) binding" evidence="8">
    <location>
        <begin position="3"/>
        <end position="166"/>
    </location>
</feature>
<feature type="binding site" evidence="5">
    <location>
        <begin position="12"/>
        <end position="13"/>
    </location>
    <ligand>
        <name>NAD(+)</name>
        <dbReference type="ChEBI" id="CHEBI:57540"/>
    </ligand>
</feature>
<dbReference type="GO" id="GO:0016620">
    <property type="term" value="F:oxidoreductase activity, acting on the aldehyde or oxo group of donors, NAD or NADP as acceptor"/>
    <property type="evidence" value="ECO:0007669"/>
    <property type="project" value="InterPro"/>
</dbReference>
<dbReference type="InterPro" id="IPR020829">
    <property type="entry name" value="GlycerAld_3-P_DH_cat"/>
</dbReference>
<evidence type="ECO:0000256" key="1">
    <source>
        <dbReference type="ARBA" id="ARBA00007406"/>
    </source>
</evidence>
<comment type="caution">
    <text evidence="9">The sequence shown here is derived from an EMBL/GenBank/DDBJ whole genome shotgun (WGS) entry which is preliminary data.</text>
</comment>
<feature type="binding site" evidence="4">
    <location>
        <position position="247"/>
    </location>
    <ligand>
        <name>D-glyceraldehyde 3-phosphate</name>
        <dbReference type="ChEBI" id="CHEBI:59776"/>
    </ligand>
</feature>
<dbReference type="GO" id="GO:0050661">
    <property type="term" value="F:NADP binding"/>
    <property type="evidence" value="ECO:0007669"/>
    <property type="project" value="InterPro"/>
</dbReference>
<dbReference type="SUPFAM" id="SSF55347">
    <property type="entry name" value="Glyceraldehyde-3-phosphate dehydrogenase-like, C-terminal domain"/>
    <property type="match status" value="1"/>
</dbReference>
<keyword evidence="2" id="KW-0560">Oxidoreductase</keyword>
<dbReference type="FunFam" id="3.30.360.10:FF:000002">
    <property type="entry name" value="Glyceraldehyde-3-phosphate dehydrogenase"/>
    <property type="match status" value="1"/>
</dbReference>
<dbReference type="Proteomes" id="UP000178820">
    <property type="component" value="Unassembled WGS sequence"/>
</dbReference>
<name>A0A1G2HZA8_9BACT</name>
<feature type="binding site" evidence="5">
    <location>
        <position position="35"/>
    </location>
    <ligand>
        <name>NAD(+)</name>
        <dbReference type="ChEBI" id="CHEBI:57540"/>
    </ligand>
</feature>
<feature type="site" description="Activates thiol group during catalysis" evidence="6">
    <location>
        <position position="193"/>
    </location>
</feature>
<feature type="active site" description="Nucleophile" evidence="3">
    <location>
        <position position="166"/>
    </location>
</feature>
<dbReference type="PANTHER" id="PTHR43148">
    <property type="entry name" value="GLYCERALDEHYDE-3-PHOSPHATE DEHYDROGENASE 2"/>
    <property type="match status" value="1"/>
</dbReference>
<dbReference type="PRINTS" id="PR00078">
    <property type="entry name" value="G3PDHDRGNASE"/>
</dbReference>
<dbReference type="InterPro" id="IPR020828">
    <property type="entry name" value="GlycerAld_3-P_DH_NAD(P)-bd"/>
</dbReference>
<comment type="similarity">
    <text evidence="1 7">Belongs to the glyceraldehyde-3-phosphate dehydrogenase family.</text>
</comment>
<dbReference type="FunFam" id="3.40.50.720:FF:000001">
    <property type="entry name" value="Glyceraldehyde-3-phosphate dehydrogenase"/>
    <property type="match status" value="1"/>
</dbReference>
<dbReference type="InterPro" id="IPR020831">
    <property type="entry name" value="GlycerAld/Erythrose_P_DH"/>
</dbReference>
<evidence type="ECO:0000256" key="3">
    <source>
        <dbReference type="PIRSR" id="PIRSR000149-1"/>
    </source>
</evidence>
<organism evidence="9 10">
    <name type="scientific">Candidatus Staskawiczbacteria bacterium RIFCSPHIGHO2_02_FULL_42_22</name>
    <dbReference type="NCBI Taxonomy" id="1802207"/>
    <lineage>
        <taxon>Bacteria</taxon>
        <taxon>Candidatus Staskawicziibacteriota</taxon>
    </lineage>
</organism>
<gene>
    <name evidence="9" type="ORF">A3D44_02450</name>
</gene>
<proteinExistence type="inferred from homology"/>
<feature type="binding site" evidence="4">
    <location>
        <begin position="165"/>
        <end position="167"/>
    </location>
    <ligand>
        <name>D-glyceraldehyde 3-phosphate</name>
        <dbReference type="ChEBI" id="CHEBI:59776"/>
    </ligand>
</feature>
<feature type="binding site" evidence="5">
    <location>
        <position position="133"/>
    </location>
    <ligand>
        <name>NAD(+)</name>
        <dbReference type="ChEBI" id="CHEBI:57540"/>
    </ligand>
</feature>
<evidence type="ECO:0000313" key="9">
    <source>
        <dbReference type="EMBL" id="OGZ67874.1"/>
    </source>
</evidence>
<evidence type="ECO:0000256" key="7">
    <source>
        <dbReference type="RuleBase" id="RU000397"/>
    </source>
</evidence>
<evidence type="ECO:0000256" key="2">
    <source>
        <dbReference type="ARBA" id="ARBA00023002"/>
    </source>
</evidence>
<feature type="binding site" evidence="4">
    <location>
        <position position="196"/>
    </location>
    <ligand>
        <name>D-glyceraldehyde 3-phosphate</name>
        <dbReference type="ChEBI" id="CHEBI:59776"/>
    </ligand>
</feature>
<accession>A0A1G2HZA8</accession>
<dbReference type="Pfam" id="PF00044">
    <property type="entry name" value="Gp_dh_N"/>
    <property type="match status" value="1"/>
</dbReference>
<evidence type="ECO:0000313" key="10">
    <source>
        <dbReference type="Proteomes" id="UP000178820"/>
    </source>
</evidence>
<dbReference type="AlphaFoldDB" id="A0A1G2HZA8"/>
<dbReference type="PIRSF" id="PIRSF000149">
    <property type="entry name" value="GAP_DH"/>
    <property type="match status" value="1"/>
</dbReference>
<dbReference type="SUPFAM" id="SSF51735">
    <property type="entry name" value="NAD(P)-binding Rossmann-fold domains"/>
    <property type="match status" value="1"/>
</dbReference>
<dbReference type="Pfam" id="PF02800">
    <property type="entry name" value="Gp_dh_C"/>
    <property type="match status" value="1"/>
</dbReference>
<dbReference type="Gene3D" id="3.30.360.10">
    <property type="entry name" value="Dihydrodipicolinate Reductase, domain 2"/>
    <property type="match status" value="1"/>
</dbReference>
<evidence type="ECO:0000256" key="6">
    <source>
        <dbReference type="PIRSR" id="PIRSR000149-4"/>
    </source>
</evidence>
<evidence type="ECO:0000259" key="8">
    <source>
        <dbReference type="SMART" id="SM00846"/>
    </source>
</evidence>
<dbReference type="InterPro" id="IPR006424">
    <property type="entry name" value="Glyceraldehyde-3-P_DH_1"/>
</dbReference>
<evidence type="ECO:0000256" key="4">
    <source>
        <dbReference type="PIRSR" id="PIRSR000149-2"/>
    </source>
</evidence>
<keyword evidence="5" id="KW-0520">NAD</keyword>
<sequence length="346" mass="38226">MPIKLAINGFGRIGRQTFRRILEKHPDLEVVAINDLTDTKTLAHLLKYDSNYGMFDKDIISRNDAKSYAEKRGSQNAILVDGKEYLILAEKNPENLPWKNMRVDIVLECTGLFTDLVGASKHITAGAKKVIISAPAKEKEIPGFVLGVNDDKFDINASDIFDTGSCTTNCLANVAKVLHDNFGIKKGFMTTVHSYTNDQKILDLPHKDLRRARAAAINMIPTSTGAARAIGKMIPEIDGKLDGIAIRVPTSVVSILDLVVEVEKSTTKEEVNEAFKKAAKNLKGIFRVEAQPLVSSDFKGDSHSAIVDLEETMVNGNLIKVLAWYDNEWGYSCRLAEFAEFVAKKL</sequence>
<dbReference type="CDD" id="cd18126">
    <property type="entry name" value="GAPDH_I_C"/>
    <property type="match status" value="1"/>
</dbReference>
<dbReference type="SMART" id="SM00846">
    <property type="entry name" value="Gp_dh_N"/>
    <property type="match status" value="1"/>
</dbReference>
<protein>
    <submittedName>
        <fullName evidence="9">Type I glyceraldehyde-3-phosphate dehydrogenase</fullName>
    </submittedName>
</protein>
<dbReference type="Gene3D" id="3.40.50.720">
    <property type="entry name" value="NAD(P)-binding Rossmann-like Domain"/>
    <property type="match status" value="1"/>
</dbReference>
<reference evidence="9 10" key="1">
    <citation type="journal article" date="2016" name="Nat. Commun.">
        <title>Thousands of microbial genomes shed light on interconnected biogeochemical processes in an aquifer system.</title>
        <authorList>
            <person name="Anantharaman K."/>
            <person name="Brown C.T."/>
            <person name="Hug L.A."/>
            <person name="Sharon I."/>
            <person name="Castelle C.J."/>
            <person name="Probst A.J."/>
            <person name="Thomas B.C."/>
            <person name="Singh A."/>
            <person name="Wilkins M.J."/>
            <person name="Karaoz U."/>
            <person name="Brodie E.L."/>
            <person name="Williams K.H."/>
            <person name="Hubbard S.S."/>
            <person name="Banfield J.F."/>
        </authorList>
    </citation>
    <scope>NUCLEOTIDE SEQUENCE [LARGE SCALE GENOMIC DNA]</scope>
</reference>
<dbReference type="EMBL" id="MHOT01000028">
    <property type="protein sequence ID" value="OGZ67874.1"/>
    <property type="molecule type" value="Genomic_DNA"/>
</dbReference>
<dbReference type="GO" id="GO:0051287">
    <property type="term" value="F:NAD binding"/>
    <property type="evidence" value="ECO:0007669"/>
    <property type="project" value="InterPro"/>
</dbReference>
<evidence type="ECO:0000256" key="5">
    <source>
        <dbReference type="PIRSR" id="PIRSR000149-3"/>
    </source>
</evidence>
<feature type="binding site" evidence="4">
    <location>
        <begin position="224"/>
        <end position="225"/>
    </location>
    <ligand>
        <name>D-glyceraldehyde 3-phosphate</name>
        <dbReference type="ChEBI" id="CHEBI:59776"/>
    </ligand>
</feature>
<dbReference type="CDD" id="cd05214">
    <property type="entry name" value="GAPDH_I_N"/>
    <property type="match status" value="1"/>
</dbReference>
<feature type="binding site" evidence="5">
    <location>
        <position position="327"/>
    </location>
    <ligand>
        <name>NAD(+)</name>
        <dbReference type="ChEBI" id="CHEBI:57540"/>
    </ligand>
</feature>
<keyword evidence="5" id="KW-0547">Nucleotide-binding</keyword>